<keyword evidence="3 13" id="KW-0813">Transport</keyword>
<dbReference type="Pfam" id="PF00858">
    <property type="entry name" value="ASC"/>
    <property type="match status" value="1"/>
</dbReference>
<keyword evidence="8 13" id="KW-0406">Ion transport</keyword>
<dbReference type="Gene3D" id="1.10.287.770">
    <property type="entry name" value="YojJ-like"/>
    <property type="match status" value="1"/>
</dbReference>
<gene>
    <name evidence="15" type="ORF">CGOC_LOCUS556</name>
</gene>
<evidence type="ECO:0000256" key="2">
    <source>
        <dbReference type="ARBA" id="ARBA00007193"/>
    </source>
</evidence>
<dbReference type="OrthoDB" id="8065060at2759"/>
<keyword evidence="9 14" id="KW-0472">Membrane</keyword>
<evidence type="ECO:0000256" key="9">
    <source>
        <dbReference type="ARBA" id="ARBA00023136"/>
    </source>
</evidence>
<dbReference type="PANTHER" id="PTHR11690">
    <property type="entry name" value="AMILORIDE-SENSITIVE SODIUM CHANNEL-RELATED"/>
    <property type="match status" value="1"/>
</dbReference>
<keyword evidence="10" id="KW-0325">Glycoprotein</keyword>
<evidence type="ECO:0000256" key="4">
    <source>
        <dbReference type="ARBA" id="ARBA00022461"/>
    </source>
</evidence>
<dbReference type="GO" id="GO:0005886">
    <property type="term" value="C:plasma membrane"/>
    <property type="evidence" value="ECO:0007669"/>
    <property type="project" value="TreeGrafter"/>
</dbReference>
<comment type="similarity">
    <text evidence="2 13">Belongs to the amiloride-sensitive sodium channel (TC 1.A.6) family.</text>
</comment>
<sequence>MQIVLDAHLEEQFDGTGEPIFSDDFENGFRYFVHAPETIPYLVSEGISVSPSTRVYSAISTNTYVLLPAERWGNCTSKWPKAFHSKLPYSSVNCDSICKAMFFKQKCGCSPFTYDIEHCRLNSRILCEWRILFVCNVDYYDIPRCKECQIECDSIVYHAYNSYGHGFSNGALTWLNKKNKSWSIPHMKTNFLTVNVFFRDMSYMEYVQVQGTTLTETLSDIGGNMGLFLGMSVITVVEILMYFSKIGWITFSSKRRLYMYRKKEHEKVIFPFKDFFREAAFTICLRRRFQCRASTLNSSGRTAHCPIDLASIVLARPWNGAGTGTLDVALVTVHCLGA</sequence>
<dbReference type="Proteomes" id="UP000271889">
    <property type="component" value="Unassembled WGS sequence"/>
</dbReference>
<evidence type="ECO:0008006" key="17">
    <source>
        <dbReference type="Google" id="ProtNLM"/>
    </source>
</evidence>
<evidence type="ECO:0000256" key="10">
    <source>
        <dbReference type="ARBA" id="ARBA00023180"/>
    </source>
</evidence>
<evidence type="ECO:0000256" key="8">
    <source>
        <dbReference type="ARBA" id="ARBA00023065"/>
    </source>
</evidence>
<evidence type="ECO:0000256" key="3">
    <source>
        <dbReference type="ARBA" id="ARBA00022448"/>
    </source>
</evidence>
<keyword evidence="12 13" id="KW-0407">Ion channel</keyword>
<comment type="subcellular location">
    <subcellularLocation>
        <location evidence="1">Membrane</location>
        <topology evidence="1">Multi-pass membrane protein</topology>
    </subcellularLocation>
</comment>
<dbReference type="PRINTS" id="PR01078">
    <property type="entry name" value="AMINACHANNEL"/>
</dbReference>
<evidence type="ECO:0000256" key="14">
    <source>
        <dbReference type="SAM" id="Phobius"/>
    </source>
</evidence>
<evidence type="ECO:0000256" key="12">
    <source>
        <dbReference type="ARBA" id="ARBA00023303"/>
    </source>
</evidence>
<keyword evidence="7" id="KW-0915">Sodium</keyword>
<dbReference type="InterPro" id="IPR001873">
    <property type="entry name" value="ENaC"/>
</dbReference>
<name>A0A3P6RLQ8_CYLGO</name>
<dbReference type="EMBL" id="UYRV01000817">
    <property type="protein sequence ID" value="VDK45604.1"/>
    <property type="molecule type" value="Genomic_DNA"/>
</dbReference>
<dbReference type="GO" id="GO:0015280">
    <property type="term" value="F:ligand-gated sodium channel activity"/>
    <property type="evidence" value="ECO:0007669"/>
    <property type="project" value="TreeGrafter"/>
</dbReference>
<protein>
    <recommendedName>
        <fullName evidence="17">Amiloride-sensitive sodium channel</fullName>
    </recommendedName>
</protein>
<keyword evidence="6 14" id="KW-1133">Transmembrane helix</keyword>
<evidence type="ECO:0000313" key="15">
    <source>
        <dbReference type="EMBL" id="VDK45604.1"/>
    </source>
</evidence>
<reference evidence="15 16" key="1">
    <citation type="submission" date="2018-11" db="EMBL/GenBank/DDBJ databases">
        <authorList>
            <consortium name="Pathogen Informatics"/>
        </authorList>
    </citation>
    <scope>NUCLEOTIDE SEQUENCE [LARGE SCALE GENOMIC DNA]</scope>
</reference>
<evidence type="ECO:0000256" key="7">
    <source>
        <dbReference type="ARBA" id="ARBA00023053"/>
    </source>
</evidence>
<dbReference type="AlphaFoldDB" id="A0A3P6RLQ8"/>
<evidence type="ECO:0000313" key="16">
    <source>
        <dbReference type="Proteomes" id="UP000271889"/>
    </source>
</evidence>
<keyword evidence="16" id="KW-1185">Reference proteome</keyword>
<evidence type="ECO:0000256" key="5">
    <source>
        <dbReference type="ARBA" id="ARBA00022692"/>
    </source>
</evidence>
<proteinExistence type="inferred from homology"/>
<organism evidence="15 16">
    <name type="scientific">Cylicostephanus goldi</name>
    <name type="common">Nematode worm</name>
    <dbReference type="NCBI Taxonomy" id="71465"/>
    <lineage>
        <taxon>Eukaryota</taxon>
        <taxon>Metazoa</taxon>
        <taxon>Ecdysozoa</taxon>
        <taxon>Nematoda</taxon>
        <taxon>Chromadorea</taxon>
        <taxon>Rhabditida</taxon>
        <taxon>Rhabditina</taxon>
        <taxon>Rhabditomorpha</taxon>
        <taxon>Strongyloidea</taxon>
        <taxon>Strongylidae</taxon>
        <taxon>Cylicostephanus</taxon>
    </lineage>
</organism>
<keyword evidence="5 13" id="KW-0812">Transmembrane</keyword>
<keyword evidence="11 13" id="KW-0739">Sodium transport</keyword>
<accession>A0A3P6RLQ8</accession>
<evidence type="ECO:0000256" key="13">
    <source>
        <dbReference type="RuleBase" id="RU000679"/>
    </source>
</evidence>
<evidence type="ECO:0000256" key="11">
    <source>
        <dbReference type="ARBA" id="ARBA00023201"/>
    </source>
</evidence>
<feature type="transmembrane region" description="Helical" evidence="14">
    <location>
        <begin position="227"/>
        <end position="251"/>
    </location>
</feature>
<keyword evidence="4 13" id="KW-0894">Sodium channel</keyword>
<dbReference type="Gene3D" id="2.60.470.10">
    <property type="entry name" value="Acid-sensing ion channels like domains"/>
    <property type="match status" value="1"/>
</dbReference>
<evidence type="ECO:0000256" key="1">
    <source>
        <dbReference type="ARBA" id="ARBA00004141"/>
    </source>
</evidence>
<dbReference type="PANTHER" id="PTHR11690:SF222">
    <property type="entry name" value="AMILORIDE-SENSITIVE SODIUM CHANNEL SUBUNIT GAMMA"/>
    <property type="match status" value="1"/>
</dbReference>
<evidence type="ECO:0000256" key="6">
    <source>
        <dbReference type="ARBA" id="ARBA00022989"/>
    </source>
</evidence>